<gene>
    <name evidence="1" type="ORF">DWV00_19440</name>
</gene>
<sequence length="79" mass="8406">MDGFVRHQMEGVSVDIQIVPAQPSGYAARFRVSGEPGDEADWPIVHVAEGPFATAQQAEEAAKSAALVHILEQGGSPRH</sequence>
<evidence type="ECO:0000313" key="2">
    <source>
        <dbReference type="Proteomes" id="UP000256838"/>
    </source>
</evidence>
<dbReference type="RefSeq" id="WP_115535204.1">
    <property type="nucleotide sequence ID" value="NZ_QRGA01000010.1"/>
</dbReference>
<proteinExistence type="predicted"/>
<comment type="caution">
    <text evidence="1">The sequence shown here is derived from an EMBL/GenBank/DDBJ whole genome shotgun (WGS) entry which is preliminary data.</text>
</comment>
<accession>A0A3D8JXY7</accession>
<protein>
    <recommendedName>
        <fullName evidence="3">DRBM domain-containing protein</fullName>
    </recommendedName>
</protein>
<keyword evidence="2" id="KW-1185">Reference proteome</keyword>
<dbReference type="AlphaFoldDB" id="A0A3D8JXY7"/>
<dbReference type="OrthoDB" id="9102170at2"/>
<dbReference type="Proteomes" id="UP000256838">
    <property type="component" value="Unassembled WGS sequence"/>
</dbReference>
<dbReference type="EMBL" id="QRGA01000010">
    <property type="protein sequence ID" value="RDU97485.1"/>
    <property type="molecule type" value="Genomic_DNA"/>
</dbReference>
<reference evidence="1 2" key="1">
    <citation type="submission" date="2018-08" db="EMBL/GenBank/DDBJ databases">
        <title>Paraburkholderia sp. DHOM06 isolated from forest soil.</title>
        <authorList>
            <person name="Gao Z.-H."/>
            <person name="Qiu L.-H."/>
        </authorList>
    </citation>
    <scope>NUCLEOTIDE SEQUENCE [LARGE SCALE GENOMIC DNA]</scope>
    <source>
        <strain evidence="1 2">DHOM06</strain>
    </source>
</reference>
<evidence type="ECO:0008006" key="3">
    <source>
        <dbReference type="Google" id="ProtNLM"/>
    </source>
</evidence>
<organism evidence="1 2">
    <name type="scientific">Trinickia dinghuensis</name>
    <dbReference type="NCBI Taxonomy" id="2291023"/>
    <lineage>
        <taxon>Bacteria</taxon>
        <taxon>Pseudomonadati</taxon>
        <taxon>Pseudomonadota</taxon>
        <taxon>Betaproteobacteria</taxon>
        <taxon>Burkholderiales</taxon>
        <taxon>Burkholderiaceae</taxon>
        <taxon>Trinickia</taxon>
    </lineage>
</organism>
<name>A0A3D8JXY7_9BURK</name>
<evidence type="ECO:0000313" key="1">
    <source>
        <dbReference type="EMBL" id="RDU97485.1"/>
    </source>
</evidence>